<evidence type="ECO:0000313" key="2">
    <source>
        <dbReference type="Proteomes" id="UP000194137"/>
    </source>
</evidence>
<protein>
    <submittedName>
        <fullName evidence="1">Uncharacterized protein</fullName>
    </submittedName>
</protein>
<gene>
    <name evidence="1" type="ORF">CAK95_25745</name>
</gene>
<sequence>MIRKFAIAFAALAAIGVASLASTAPAEAGWKGGKHHHFHGHKHWGHGYRHFRPVYYGGCWRKVWVGGPYYGYFRRINVCY</sequence>
<name>A0A1W6ZY98_9HYPH</name>
<dbReference type="RefSeq" id="WP_086090530.1">
    <property type="nucleotide sequence ID" value="NZ_CP021112.1"/>
</dbReference>
<reference evidence="1 2" key="1">
    <citation type="submission" date="2017-05" db="EMBL/GenBank/DDBJ databases">
        <title>Full genome sequence of Pseudorhodoplanes sinuspersici.</title>
        <authorList>
            <person name="Dastgheib S.M.M."/>
            <person name="Shavandi M."/>
            <person name="Tirandaz H."/>
        </authorList>
    </citation>
    <scope>NUCLEOTIDE SEQUENCE [LARGE SCALE GENOMIC DNA]</scope>
    <source>
        <strain evidence="1 2">RIPI110</strain>
    </source>
</reference>
<dbReference type="Proteomes" id="UP000194137">
    <property type="component" value="Chromosome"/>
</dbReference>
<dbReference type="AlphaFoldDB" id="A0A1W6ZY98"/>
<keyword evidence="2" id="KW-1185">Reference proteome</keyword>
<dbReference type="KEGG" id="psin:CAK95_25745"/>
<accession>A0A1W6ZY98</accession>
<organism evidence="1 2">
    <name type="scientific">Pseudorhodoplanes sinuspersici</name>
    <dbReference type="NCBI Taxonomy" id="1235591"/>
    <lineage>
        <taxon>Bacteria</taxon>
        <taxon>Pseudomonadati</taxon>
        <taxon>Pseudomonadota</taxon>
        <taxon>Alphaproteobacteria</taxon>
        <taxon>Hyphomicrobiales</taxon>
        <taxon>Pseudorhodoplanes</taxon>
    </lineage>
</organism>
<proteinExistence type="predicted"/>
<dbReference type="EMBL" id="CP021112">
    <property type="protein sequence ID" value="ARQ02121.1"/>
    <property type="molecule type" value="Genomic_DNA"/>
</dbReference>
<evidence type="ECO:0000313" key="1">
    <source>
        <dbReference type="EMBL" id="ARQ02121.1"/>
    </source>
</evidence>